<accession>A0A2R8AW58</accession>
<dbReference type="OrthoDB" id="9809766at2"/>
<evidence type="ECO:0000256" key="10">
    <source>
        <dbReference type="ARBA" id="ARBA00022989"/>
    </source>
</evidence>
<keyword evidence="7" id="KW-0547">Nucleotide-binding</keyword>
<gene>
    <name evidence="15" type="primary">qseC_1</name>
    <name evidence="15" type="ORF">PRI8871_02057</name>
</gene>
<evidence type="ECO:0000256" key="3">
    <source>
        <dbReference type="ARBA" id="ARBA00012438"/>
    </source>
</evidence>
<dbReference type="EMBL" id="OMOJ01000003">
    <property type="protein sequence ID" value="SPF80250.1"/>
    <property type="molecule type" value="Genomic_DNA"/>
</dbReference>
<dbReference type="Gene3D" id="3.30.565.10">
    <property type="entry name" value="Histidine kinase-like ATPase, C-terminal domain"/>
    <property type="match status" value="1"/>
</dbReference>
<dbReference type="GO" id="GO:0000155">
    <property type="term" value="F:phosphorelay sensor kinase activity"/>
    <property type="evidence" value="ECO:0007669"/>
    <property type="project" value="InterPro"/>
</dbReference>
<dbReference type="EC" id="2.7.13.3" evidence="3"/>
<keyword evidence="4" id="KW-0597">Phosphoprotein</keyword>
<dbReference type="InterPro" id="IPR003661">
    <property type="entry name" value="HisK_dim/P_dom"/>
</dbReference>
<comment type="subcellular location">
    <subcellularLocation>
        <location evidence="2">Membrane</location>
        <topology evidence="2">Multi-pass membrane protein</topology>
    </subcellularLocation>
</comment>
<dbReference type="GO" id="GO:0005524">
    <property type="term" value="F:ATP binding"/>
    <property type="evidence" value="ECO:0007669"/>
    <property type="project" value="UniProtKB-KW"/>
</dbReference>
<sequence length="445" mass="48973">MKTPENLSLKLRIGFVVGAVVCVLWLGAAVMTGRLYINEMSRMMDRDLRATAERILPIVLHDLREGRGGDDDDDDRKRVDIKRLDRESGDIAFIVTTADGRILLQSRSWVDLAIPAQRGFSTDAVHRFYVDVSRRSQALIAVAQPLHERKELAVAAIMGLSLPLFVVIPLTFLGIFGVVGRGLAPVDHLRQDMAQRGPNNLSPISVRNMPRELVPVVASTNTLMARLKAAFEAERSFAANAAHELRTPVAGAIAQAQRLQAESRDPQAVARARDIEATLKRLNRYSEKLMQMARAEGARLRVDTKIDIRPVVSMLVDDFARQGEGEALRLDLPDHPIKTDLDADAFGILLRNLLENALRHRLPGSVVDVRLTDTHELCVSNLCQPLDAATLQRVTQRFARGDGAGDGSGLGLSIAHVIAERSNSGLEITAPQDGDAQRFTVKFTF</sequence>
<evidence type="ECO:0000313" key="16">
    <source>
        <dbReference type="Proteomes" id="UP000244904"/>
    </source>
</evidence>
<reference evidence="16" key="1">
    <citation type="submission" date="2018-03" db="EMBL/GenBank/DDBJ databases">
        <authorList>
            <person name="Rodrigo-Torres L."/>
            <person name="Arahal R. D."/>
            <person name="Lucena T."/>
        </authorList>
    </citation>
    <scope>NUCLEOTIDE SEQUENCE [LARGE SCALE GENOMIC DNA]</scope>
    <source>
        <strain evidence="16">CECT 8871</strain>
    </source>
</reference>
<name>A0A2R8AW58_9RHOB</name>
<evidence type="ECO:0000256" key="6">
    <source>
        <dbReference type="ARBA" id="ARBA00022692"/>
    </source>
</evidence>
<proteinExistence type="predicted"/>
<evidence type="ECO:0000256" key="11">
    <source>
        <dbReference type="ARBA" id="ARBA00023012"/>
    </source>
</evidence>
<keyword evidence="16" id="KW-1185">Reference proteome</keyword>
<evidence type="ECO:0000256" key="1">
    <source>
        <dbReference type="ARBA" id="ARBA00000085"/>
    </source>
</evidence>
<dbReference type="AlphaFoldDB" id="A0A2R8AW58"/>
<keyword evidence="10 12" id="KW-1133">Transmembrane helix</keyword>
<organism evidence="15 16">
    <name type="scientific">Pseudoprimorskyibacter insulae</name>
    <dbReference type="NCBI Taxonomy" id="1695997"/>
    <lineage>
        <taxon>Bacteria</taxon>
        <taxon>Pseudomonadati</taxon>
        <taxon>Pseudomonadota</taxon>
        <taxon>Alphaproteobacteria</taxon>
        <taxon>Rhodobacterales</taxon>
        <taxon>Paracoccaceae</taxon>
        <taxon>Pseudoprimorskyibacter</taxon>
    </lineage>
</organism>
<evidence type="ECO:0000256" key="8">
    <source>
        <dbReference type="ARBA" id="ARBA00022777"/>
    </source>
</evidence>
<dbReference type="Pfam" id="PF00512">
    <property type="entry name" value="HisKA"/>
    <property type="match status" value="1"/>
</dbReference>
<dbReference type="PANTHER" id="PTHR45436:SF14">
    <property type="entry name" value="SENSOR PROTEIN QSEC"/>
    <property type="match status" value="1"/>
</dbReference>
<evidence type="ECO:0000256" key="2">
    <source>
        <dbReference type="ARBA" id="ARBA00004141"/>
    </source>
</evidence>
<dbReference type="SUPFAM" id="SSF55874">
    <property type="entry name" value="ATPase domain of HSP90 chaperone/DNA topoisomerase II/histidine kinase"/>
    <property type="match status" value="1"/>
</dbReference>
<dbReference type="Gene3D" id="1.10.287.130">
    <property type="match status" value="1"/>
</dbReference>
<evidence type="ECO:0000256" key="7">
    <source>
        <dbReference type="ARBA" id="ARBA00022741"/>
    </source>
</evidence>
<keyword evidence="5 15" id="KW-0808">Transferase</keyword>
<keyword evidence="11" id="KW-0902">Two-component regulatory system</keyword>
<dbReference type="RefSeq" id="WP_108886120.1">
    <property type="nucleotide sequence ID" value="NZ_OMOJ01000003.1"/>
</dbReference>
<protein>
    <recommendedName>
        <fullName evidence="3">histidine kinase</fullName>
        <ecNumber evidence="3">2.7.13.3</ecNumber>
    </recommendedName>
</protein>
<evidence type="ECO:0000256" key="5">
    <source>
        <dbReference type="ARBA" id="ARBA00022679"/>
    </source>
</evidence>
<evidence type="ECO:0000313" key="15">
    <source>
        <dbReference type="EMBL" id="SPF80250.1"/>
    </source>
</evidence>
<dbReference type="SMART" id="SM00388">
    <property type="entry name" value="HisKA"/>
    <property type="match status" value="1"/>
</dbReference>
<dbReference type="InterPro" id="IPR005467">
    <property type="entry name" value="His_kinase_dom"/>
</dbReference>
<dbReference type="InterPro" id="IPR050428">
    <property type="entry name" value="TCS_sensor_his_kinase"/>
</dbReference>
<keyword evidence="6 12" id="KW-0812">Transmembrane</keyword>
<keyword evidence="12" id="KW-0472">Membrane</keyword>
<dbReference type="InterPro" id="IPR003660">
    <property type="entry name" value="HAMP_dom"/>
</dbReference>
<keyword evidence="9" id="KW-0067">ATP-binding</keyword>
<dbReference type="CDD" id="cd00075">
    <property type="entry name" value="HATPase"/>
    <property type="match status" value="1"/>
</dbReference>
<dbReference type="SMART" id="SM00387">
    <property type="entry name" value="HATPase_c"/>
    <property type="match status" value="1"/>
</dbReference>
<evidence type="ECO:0000256" key="4">
    <source>
        <dbReference type="ARBA" id="ARBA00022553"/>
    </source>
</evidence>
<dbReference type="InterPro" id="IPR036890">
    <property type="entry name" value="HATPase_C_sf"/>
</dbReference>
<dbReference type="PROSITE" id="PS50885">
    <property type="entry name" value="HAMP"/>
    <property type="match status" value="1"/>
</dbReference>
<feature type="transmembrane region" description="Helical" evidence="12">
    <location>
        <begin position="152"/>
        <end position="179"/>
    </location>
</feature>
<dbReference type="InterPro" id="IPR003594">
    <property type="entry name" value="HATPase_dom"/>
</dbReference>
<dbReference type="CDD" id="cd00082">
    <property type="entry name" value="HisKA"/>
    <property type="match status" value="1"/>
</dbReference>
<dbReference type="PROSITE" id="PS50109">
    <property type="entry name" value="HIS_KIN"/>
    <property type="match status" value="1"/>
</dbReference>
<dbReference type="PANTHER" id="PTHR45436">
    <property type="entry name" value="SENSOR HISTIDINE KINASE YKOH"/>
    <property type="match status" value="1"/>
</dbReference>
<evidence type="ECO:0000259" key="14">
    <source>
        <dbReference type="PROSITE" id="PS50885"/>
    </source>
</evidence>
<dbReference type="GO" id="GO:0005886">
    <property type="term" value="C:plasma membrane"/>
    <property type="evidence" value="ECO:0007669"/>
    <property type="project" value="TreeGrafter"/>
</dbReference>
<comment type="catalytic activity">
    <reaction evidence="1">
        <text>ATP + protein L-histidine = ADP + protein N-phospho-L-histidine.</text>
        <dbReference type="EC" id="2.7.13.3"/>
    </reaction>
</comment>
<dbReference type="SUPFAM" id="SSF47384">
    <property type="entry name" value="Homodimeric domain of signal transducing histidine kinase"/>
    <property type="match status" value="1"/>
</dbReference>
<feature type="domain" description="HAMP" evidence="14">
    <location>
        <begin position="180"/>
        <end position="232"/>
    </location>
</feature>
<evidence type="ECO:0000256" key="12">
    <source>
        <dbReference type="SAM" id="Phobius"/>
    </source>
</evidence>
<evidence type="ECO:0000256" key="9">
    <source>
        <dbReference type="ARBA" id="ARBA00022840"/>
    </source>
</evidence>
<feature type="domain" description="Histidine kinase" evidence="13">
    <location>
        <begin position="240"/>
        <end position="445"/>
    </location>
</feature>
<evidence type="ECO:0000259" key="13">
    <source>
        <dbReference type="PROSITE" id="PS50109"/>
    </source>
</evidence>
<feature type="transmembrane region" description="Helical" evidence="12">
    <location>
        <begin position="12"/>
        <end position="37"/>
    </location>
</feature>
<dbReference type="Proteomes" id="UP000244904">
    <property type="component" value="Unassembled WGS sequence"/>
</dbReference>
<dbReference type="Pfam" id="PF02518">
    <property type="entry name" value="HATPase_c"/>
    <property type="match status" value="1"/>
</dbReference>
<dbReference type="InterPro" id="IPR036097">
    <property type="entry name" value="HisK_dim/P_sf"/>
</dbReference>
<keyword evidence="8" id="KW-0418">Kinase</keyword>